<dbReference type="Proteomes" id="UP000003953">
    <property type="component" value="Unassembled WGS sequence"/>
</dbReference>
<evidence type="ECO:0000313" key="1">
    <source>
        <dbReference type="EMBL" id="EEQ64550.1"/>
    </source>
</evidence>
<accession>C5F2Q6</accession>
<protein>
    <submittedName>
        <fullName evidence="1">Uncharacterized protein</fullName>
    </submittedName>
</protein>
<gene>
    <name evidence="1" type="ORF">HPMG_02007</name>
</gene>
<evidence type="ECO:0000313" key="2">
    <source>
        <dbReference type="Proteomes" id="UP000003953"/>
    </source>
</evidence>
<reference evidence="2" key="1">
    <citation type="journal article" date="2014" name="Genome Announc.">
        <title>Draft genome sequences of six enterohepatic helicobacter species isolated from humans and one from rhesus macaques.</title>
        <authorList>
            <person name="Shen Z."/>
            <person name="Sheh A."/>
            <person name="Young S.K."/>
            <person name="Abouelliel A."/>
            <person name="Ward D.V."/>
            <person name="Earl A.M."/>
            <person name="Fox J.G."/>
        </authorList>
    </citation>
    <scope>NUCLEOTIDE SEQUENCE [LARGE SCALE GENOMIC DNA]</scope>
    <source>
        <strain evidence="2">MIT 98-5489</strain>
    </source>
</reference>
<name>C5F2Q6_9HELI</name>
<dbReference type="RefSeq" id="WP_005023785.1">
    <property type="nucleotide sequence ID" value="NZ_DS990482.1"/>
</dbReference>
<dbReference type="EMBL" id="DS990482">
    <property type="protein sequence ID" value="EEQ64550.1"/>
    <property type="molecule type" value="Genomic_DNA"/>
</dbReference>
<proteinExistence type="predicted"/>
<keyword evidence="2" id="KW-1185">Reference proteome</keyword>
<sequence>MQIFILNFSKTRVDNVAQALELSSLNEEDVFKEYKIQNFFEDSLYKILKEVEFINSNSIGGGGQ</sequence>
<dbReference type="AlphaFoldDB" id="C5F2Q6"/>
<organism evidence="1 2">
    <name type="scientific">Helicobacter pullorum MIT 98-5489</name>
    <dbReference type="NCBI Taxonomy" id="537972"/>
    <lineage>
        <taxon>Bacteria</taxon>
        <taxon>Pseudomonadati</taxon>
        <taxon>Campylobacterota</taxon>
        <taxon>Epsilonproteobacteria</taxon>
        <taxon>Campylobacterales</taxon>
        <taxon>Helicobacteraceae</taxon>
        <taxon>Helicobacter</taxon>
    </lineage>
</organism>
<dbReference type="HOGENOM" id="CLU_2861608_0_0_7"/>